<evidence type="ECO:0000313" key="2">
    <source>
        <dbReference type="Proteomes" id="UP000199603"/>
    </source>
</evidence>
<gene>
    <name evidence="1" type="ORF">SAMN04488509_11742</name>
</gene>
<keyword evidence="2" id="KW-1185">Reference proteome</keyword>
<accession>A0A1G7A2I9</accession>
<dbReference type="STRING" id="265719.SAMN04488509_11742"/>
<dbReference type="EMBL" id="FNAG01000017">
    <property type="protein sequence ID" value="SDE08275.1"/>
    <property type="molecule type" value="Genomic_DNA"/>
</dbReference>
<name>A0A1G7A2I9_9GAMM</name>
<evidence type="ECO:0000313" key="1">
    <source>
        <dbReference type="EMBL" id="SDE08275.1"/>
    </source>
</evidence>
<protein>
    <submittedName>
        <fullName evidence="1">Uncharacterized protein</fullName>
    </submittedName>
</protein>
<proteinExistence type="predicted"/>
<reference evidence="1 2" key="1">
    <citation type="submission" date="2016-10" db="EMBL/GenBank/DDBJ databases">
        <authorList>
            <person name="de Groot N.N."/>
        </authorList>
    </citation>
    <scope>NUCLEOTIDE SEQUENCE [LARGE SCALE GENOMIC DNA]</scope>
    <source>
        <strain evidence="1 2">DSM 16957</strain>
    </source>
</reference>
<dbReference type="Proteomes" id="UP000199603">
    <property type="component" value="Unassembled WGS sequence"/>
</dbReference>
<organism evidence="1 2">
    <name type="scientific">Aquimonas voraii</name>
    <dbReference type="NCBI Taxonomy" id="265719"/>
    <lineage>
        <taxon>Bacteria</taxon>
        <taxon>Pseudomonadati</taxon>
        <taxon>Pseudomonadota</taxon>
        <taxon>Gammaproteobacteria</taxon>
        <taxon>Lysobacterales</taxon>
        <taxon>Lysobacteraceae</taxon>
        <taxon>Aquimonas</taxon>
    </lineage>
</organism>
<dbReference type="AlphaFoldDB" id="A0A1G7A2I9"/>
<dbReference type="RefSeq" id="WP_091245647.1">
    <property type="nucleotide sequence ID" value="NZ_FNAG01000017.1"/>
</dbReference>
<sequence length="74" mass="8180">MNAVIKDLPPDDLRQELHGLAERLPEGATWADVLEYARFRAAVDAGIAAADRGEFASDQDVHQEFAKWGIDIES</sequence>